<keyword evidence="1" id="KW-0812">Transmembrane</keyword>
<evidence type="ECO:0000313" key="2">
    <source>
        <dbReference type="EMBL" id="KAG9247753.1"/>
    </source>
</evidence>
<keyword evidence="3" id="KW-1185">Reference proteome</keyword>
<protein>
    <submittedName>
        <fullName evidence="2">Uncharacterized protein</fullName>
    </submittedName>
</protein>
<feature type="transmembrane region" description="Helical" evidence="1">
    <location>
        <begin position="55"/>
        <end position="76"/>
    </location>
</feature>
<sequence length="79" mass="9234">MMIVRASNDYTPCNRLYQQALRDLSVPAFMLVLVSSICLYRKLNAGSSPARFRIMLCYRINFLGLFFGDSAIYFAYRRY</sequence>
<dbReference type="EMBL" id="MU253764">
    <property type="protein sequence ID" value="KAG9247753.1"/>
    <property type="molecule type" value="Genomic_DNA"/>
</dbReference>
<keyword evidence="1" id="KW-0472">Membrane</keyword>
<evidence type="ECO:0000256" key="1">
    <source>
        <dbReference type="SAM" id="Phobius"/>
    </source>
</evidence>
<dbReference type="Proteomes" id="UP000887226">
    <property type="component" value="Unassembled WGS sequence"/>
</dbReference>
<name>A0A9P8CHY3_9HELO</name>
<proteinExistence type="predicted"/>
<reference evidence="2" key="1">
    <citation type="journal article" date="2021" name="IMA Fungus">
        <title>Genomic characterization of three marine fungi, including Emericellopsis atlantica sp. nov. with signatures of a generalist lifestyle and marine biomass degradation.</title>
        <authorList>
            <person name="Hagestad O.C."/>
            <person name="Hou L."/>
            <person name="Andersen J.H."/>
            <person name="Hansen E.H."/>
            <person name="Altermark B."/>
            <person name="Li C."/>
            <person name="Kuhnert E."/>
            <person name="Cox R.J."/>
            <person name="Crous P.W."/>
            <person name="Spatafora J.W."/>
            <person name="Lail K."/>
            <person name="Amirebrahimi M."/>
            <person name="Lipzen A."/>
            <person name="Pangilinan J."/>
            <person name="Andreopoulos W."/>
            <person name="Hayes R.D."/>
            <person name="Ng V."/>
            <person name="Grigoriev I.V."/>
            <person name="Jackson S.A."/>
            <person name="Sutton T.D.S."/>
            <person name="Dobson A.D.W."/>
            <person name="Rama T."/>
        </authorList>
    </citation>
    <scope>NUCLEOTIDE SEQUENCE</scope>
    <source>
        <strain evidence="2">TRa3180A</strain>
    </source>
</reference>
<keyword evidence="1" id="KW-1133">Transmembrane helix</keyword>
<comment type="caution">
    <text evidence="2">The sequence shown here is derived from an EMBL/GenBank/DDBJ whole genome shotgun (WGS) entry which is preliminary data.</text>
</comment>
<dbReference type="AlphaFoldDB" id="A0A9P8CHY3"/>
<feature type="transmembrane region" description="Helical" evidence="1">
    <location>
        <begin position="24"/>
        <end position="43"/>
    </location>
</feature>
<accession>A0A9P8CHY3</accession>
<evidence type="ECO:0000313" key="3">
    <source>
        <dbReference type="Proteomes" id="UP000887226"/>
    </source>
</evidence>
<gene>
    <name evidence="2" type="ORF">BJ878DRAFT_491246</name>
</gene>
<organism evidence="2 3">
    <name type="scientific">Calycina marina</name>
    <dbReference type="NCBI Taxonomy" id="1763456"/>
    <lineage>
        <taxon>Eukaryota</taxon>
        <taxon>Fungi</taxon>
        <taxon>Dikarya</taxon>
        <taxon>Ascomycota</taxon>
        <taxon>Pezizomycotina</taxon>
        <taxon>Leotiomycetes</taxon>
        <taxon>Helotiales</taxon>
        <taxon>Pezizellaceae</taxon>
        <taxon>Calycina</taxon>
    </lineage>
</organism>